<dbReference type="Gene3D" id="1.20.1560.10">
    <property type="entry name" value="ABC transporter type 1, transmembrane domain"/>
    <property type="match status" value="2"/>
</dbReference>
<dbReference type="InterPro" id="IPR003593">
    <property type="entry name" value="AAA+_ATPase"/>
</dbReference>
<feature type="domain" description="ABC transmembrane type-1" evidence="12">
    <location>
        <begin position="966"/>
        <end position="1257"/>
    </location>
</feature>
<dbReference type="CDD" id="cd18595">
    <property type="entry name" value="ABC_6TM_MRP1_2_3_6_D1_like"/>
    <property type="match status" value="1"/>
</dbReference>
<keyword evidence="3 10" id="KW-0812">Transmembrane</keyword>
<feature type="domain" description="ABC transporter" evidence="11">
    <location>
        <begin position="631"/>
        <end position="853"/>
    </location>
</feature>
<keyword evidence="6" id="KW-0067">ATP-binding</keyword>
<feature type="transmembrane region" description="Helical" evidence="10">
    <location>
        <begin position="1203"/>
        <end position="1222"/>
    </location>
</feature>
<dbReference type="PANTHER" id="PTHR24223">
    <property type="entry name" value="ATP-BINDING CASSETTE SUB-FAMILY C"/>
    <property type="match status" value="1"/>
</dbReference>
<feature type="domain" description="ABC transmembrane type-1" evidence="12">
    <location>
        <begin position="304"/>
        <end position="590"/>
    </location>
</feature>
<evidence type="ECO:0000313" key="14">
    <source>
        <dbReference type="Proteomes" id="UP001648503"/>
    </source>
</evidence>
<feature type="transmembrane region" description="Helical" evidence="10">
    <location>
        <begin position="1010"/>
        <end position="1043"/>
    </location>
</feature>
<evidence type="ECO:0000313" key="13">
    <source>
        <dbReference type="EMBL" id="KAH6594256.1"/>
    </source>
</evidence>
<feature type="transmembrane region" description="Helical" evidence="10">
    <location>
        <begin position="1229"/>
        <end position="1249"/>
    </location>
</feature>
<organism evidence="13 14">
    <name type="scientific">Batrachochytrium salamandrivorans</name>
    <dbReference type="NCBI Taxonomy" id="1357716"/>
    <lineage>
        <taxon>Eukaryota</taxon>
        <taxon>Fungi</taxon>
        <taxon>Fungi incertae sedis</taxon>
        <taxon>Chytridiomycota</taxon>
        <taxon>Chytridiomycota incertae sedis</taxon>
        <taxon>Chytridiomycetes</taxon>
        <taxon>Rhizophydiales</taxon>
        <taxon>Rhizophydiales incertae sedis</taxon>
        <taxon>Batrachochytrium</taxon>
    </lineage>
</organism>
<dbReference type="InterPro" id="IPR017871">
    <property type="entry name" value="ABC_transporter-like_CS"/>
</dbReference>
<dbReference type="PROSITE" id="PS00211">
    <property type="entry name" value="ABC_TRANSPORTER_1"/>
    <property type="match status" value="2"/>
</dbReference>
<feature type="region of interest" description="Disordered" evidence="9">
    <location>
        <begin position="910"/>
        <end position="930"/>
    </location>
</feature>
<evidence type="ECO:0000256" key="4">
    <source>
        <dbReference type="ARBA" id="ARBA00022737"/>
    </source>
</evidence>
<keyword evidence="5" id="KW-0547">Nucleotide-binding</keyword>
<dbReference type="InterPro" id="IPR011527">
    <property type="entry name" value="ABC1_TM_dom"/>
</dbReference>
<sequence length="1534" mass="170712">MAQLLLNSTVSAAVELMWAASRPRQHSSDYSYLCKDAEGWGPWTLSRTLDFTPCYENIFIESVPKVLLIAFGAPRLWKLVSRPAFVAPVGFSYTAKLGSCILLAVLALISLAVLQSDRSHPAPPYISFSVGSSSVIYLLAAALHHYEHFYSRLSSSILLFFWLGSIIAHGIVLRTSILLDIQTIRPLYFSFVVSSLVLSLFVFIVENLPKPQSYYLSLDDISNASPEATANIFSRLTFQWMDQLMRLGYTKDLDMDDLWNLKKTDTSNYNSETFQKAWTKQLSKKSPSLLRAVASAFGPVFLSSAIFKGCQDILGFIQPQFLRQMMEFASSYSPESNMPPVPINRGFIIAFCMLGIALLQTVLLHQYFHVCLITGMRIRSSIVTAIYRKSLRLSCKSRQGATNGEISNLMAVDASRLADLCTYLHMLWSGPFQIAMAIYFLYDTLGPSIFGGVAIMVLMVPINGYLATKSRALGKTQMSNKDARTKLMDELLNGIKVIKLYAWENSFLRKIFKVREAELDTLKYIGYLSAAQSFTWSCTPFLVSFTSFALFSYFSEEPLTSTRVFVALSLFNLLQFPLSIFPSMISATVEASISFSRLYQFLMNEELDESAVTYELVPPFVDQSDIERVSIQQGNFTWLVENENTLNDISLSVRDAHLVAVVGTVGSGKSSLISAILGEMYKTSGSVTVRGSIAYVPQTAWIMNTTLRDNILFGRHYDDKLYNDTVDACGLRADLEILPAGDDTEIGERGINLSGGQKQRISIARAVYSDSDIYLFDDALSAVDAHVGRHIFDHVIGKQGVLKNKARVFVTHGVHLLSETDKVVQIMRGRIAAIGTYTYLMGQKGPFYTLMKEYGKRKASTESKDEEAAFAAAQSVVGSVDKTSHMPKRNSLNGGAVAPPVVGVANTTAAPLVDSHDKPKEKDALDGKSGGAVGAQIMTTELSAKGSVEWSVYMAYAKSCHIPAVIGFLLMAVLSQALMVFQNVYLSWWANSSDRAESYGVAIQSRHDVFGWLLGYGMIGIVSSISVVGQVIFVWVFCGIHAARILHDQMLNRVVRLPQSFFDTTPLGRILNRFSKDQYTIDEVLPRTFQGYFRTMFSVASVLAVNVLGSPLFLLFAIPLGALYSYFQRFYLSTSRELKRLESISRSPVYAHFQETLNGVSSIRAYKQELRFIDTNEERLDYNQRAFYPSVSSNRWLAVRLEFIGALIVFGSALFSVVAIYFKSSITAGTIGLMLSYSLGVTQSLNWMVRQSCEIETNIVSVERIKEYVELEQEAPYEIPETAPPAEWPQQGKIEFKNYSTRYREGLGLVLKNISFSVKPHEKIGIVGRTGAGKSSLTLALFRLIEASEGSVMVDGINISQLGLFCLRSRLTIIPQDPVLFAETVRYNLDPFGTCSDTDLWASLESANLKEHIASLEGGLDFQIQQAGENFSVGQRQLICLARALLRKTNVLILDEATAAIDVGTDHIIQETIRREFHECTVLTIAHRINTVMDSDRILVLDQGHIAEFDSPQVLLKNKRSMFYSLAKEAGQTK</sequence>
<feature type="transmembrane region" description="Helical" evidence="10">
    <location>
        <begin position="420"/>
        <end position="442"/>
    </location>
</feature>
<evidence type="ECO:0008006" key="15">
    <source>
        <dbReference type="Google" id="ProtNLM"/>
    </source>
</evidence>
<dbReference type="Proteomes" id="UP001648503">
    <property type="component" value="Unassembled WGS sequence"/>
</dbReference>
<dbReference type="InterPro" id="IPR056227">
    <property type="entry name" value="TMD0_ABC"/>
</dbReference>
<evidence type="ECO:0000256" key="7">
    <source>
        <dbReference type="ARBA" id="ARBA00022989"/>
    </source>
</evidence>
<dbReference type="Pfam" id="PF00005">
    <property type="entry name" value="ABC_tran"/>
    <property type="match status" value="2"/>
</dbReference>
<protein>
    <recommendedName>
        <fullName evidence="15">Multi drug resistance-associated protein MRP</fullName>
    </recommendedName>
</protein>
<proteinExistence type="predicted"/>
<dbReference type="EMBL" id="JAFCIX010000336">
    <property type="protein sequence ID" value="KAH6594256.1"/>
    <property type="molecule type" value="Genomic_DNA"/>
</dbReference>
<feature type="compositionally biased region" description="Basic and acidic residues" evidence="9">
    <location>
        <begin position="914"/>
        <end position="926"/>
    </location>
</feature>
<feature type="transmembrane region" description="Helical" evidence="10">
    <location>
        <begin position="347"/>
        <end position="368"/>
    </location>
</feature>
<feature type="transmembrane region" description="Helical" evidence="10">
    <location>
        <begin position="448"/>
        <end position="468"/>
    </location>
</feature>
<accession>A0ABQ8F8Y4</accession>
<reference evidence="13 14" key="1">
    <citation type="submission" date="2021-02" db="EMBL/GenBank/DDBJ databases">
        <title>Variation within the Batrachochytrium salamandrivorans European outbreak.</title>
        <authorList>
            <person name="Kelly M."/>
            <person name="Pasmans F."/>
            <person name="Shea T.P."/>
            <person name="Munoz J.F."/>
            <person name="Carranza S."/>
            <person name="Cuomo C.A."/>
            <person name="Martel A."/>
        </authorList>
    </citation>
    <scope>NUCLEOTIDE SEQUENCE [LARGE SCALE GENOMIC DNA]</scope>
    <source>
        <strain evidence="13 14">AMFP18/2</strain>
    </source>
</reference>
<feature type="transmembrane region" description="Helical" evidence="10">
    <location>
        <begin position="533"/>
        <end position="554"/>
    </location>
</feature>
<keyword evidence="4" id="KW-0677">Repeat</keyword>
<evidence type="ECO:0000256" key="10">
    <source>
        <dbReference type="SAM" id="Phobius"/>
    </source>
</evidence>
<dbReference type="CDD" id="cd03250">
    <property type="entry name" value="ABCC_MRP_domain1"/>
    <property type="match status" value="1"/>
</dbReference>
<dbReference type="InterPro" id="IPR027417">
    <property type="entry name" value="P-loop_NTPase"/>
</dbReference>
<comment type="caution">
    <text evidence="13">The sequence shown here is derived from an EMBL/GenBank/DDBJ whole genome shotgun (WGS) entry which is preliminary data.</text>
</comment>
<dbReference type="InterPro" id="IPR036640">
    <property type="entry name" value="ABC1_TM_sf"/>
</dbReference>
<name>A0ABQ8F8Y4_9FUNG</name>
<feature type="transmembrane region" description="Helical" evidence="10">
    <location>
        <begin position="574"/>
        <end position="593"/>
    </location>
</feature>
<dbReference type="SUPFAM" id="SSF90123">
    <property type="entry name" value="ABC transporter transmembrane region"/>
    <property type="match status" value="2"/>
</dbReference>
<dbReference type="SUPFAM" id="SSF52540">
    <property type="entry name" value="P-loop containing nucleoside triphosphate hydrolases"/>
    <property type="match status" value="2"/>
</dbReference>
<dbReference type="Pfam" id="PF24357">
    <property type="entry name" value="TMD0_ABC"/>
    <property type="match status" value="1"/>
</dbReference>
<evidence type="ECO:0000256" key="8">
    <source>
        <dbReference type="ARBA" id="ARBA00023136"/>
    </source>
</evidence>
<dbReference type="PANTHER" id="PTHR24223:SF443">
    <property type="entry name" value="MULTIDRUG-RESISTANCE LIKE PROTEIN 1, ISOFORM I"/>
    <property type="match status" value="1"/>
</dbReference>
<keyword evidence="8 10" id="KW-0472">Membrane</keyword>
<evidence type="ECO:0000259" key="11">
    <source>
        <dbReference type="PROSITE" id="PS50893"/>
    </source>
</evidence>
<evidence type="ECO:0000256" key="5">
    <source>
        <dbReference type="ARBA" id="ARBA00022741"/>
    </source>
</evidence>
<feature type="transmembrane region" description="Helical" evidence="10">
    <location>
        <begin position="85"/>
        <end position="113"/>
    </location>
</feature>
<dbReference type="Gene3D" id="3.40.50.300">
    <property type="entry name" value="P-loop containing nucleotide triphosphate hydrolases"/>
    <property type="match status" value="2"/>
</dbReference>
<dbReference type="SMART" id="SM00382">
    <property type="entry name" value="AAA"/>
    <property type="match status" value="2"/>
</dbReference>
<keyword evidence="14" id="KW-1185">Reference proteome</keyword>
<comment type="subcellular location">
    <subcellularLocation>
        <location evidence="1">Vacuole membrane</location>
        <topology evidence="1">Multi-pass membrane protein</topology>
    </subcellularLocation>
</comment>
<keyword evidence="7 10" id="KW-1133">Transmembrane helix</keyword>
<evidence type="ECO:0000256" key="9">
    <source>
        <dbReference type="SAM" id="MobiDB-lite"/>
    </source>
</evidence>
<feature type="transmembrane region" description="Helical" evidence="10">
    <location>
        <begin position="158"/>
        <end position="181"/>
    </location>
</feature>
<gene>
    <name evidence="13" type="ORF">BASA50_006728</name>
</gene>
<evidence type="ECO:0000256" key="6">
    <source>
        <dbReference type="ARBA" id="ARBA00022840"/>
    </source>
</evidence>
<feature type="transmembrane region" description="Helical" evidence="10">
    <location>
        <begin position="187"/>
        <end position="205"/>
    </location>
</feature>
<dbReference type="PROSITE" id="PS50893">
    <property type="entry name" value="ABC_TRANSPORTER_2"/>
    <property type="match status" value="2"/>
</dbReference>
<dbReference type="PROSITE" id="PS50929">
    <property type="entry name" value="ABC_TM1F"/>
    <property type="match status" value="2"/>
</dbReference>
<dbReference type="CDD" id="cd03244">
    <property type="entry name" value="ABCC_MRP_domain2"/>
    <property type="match status" value="1"/>
</dbReference>
<feature type="domain" description="ABC transporter" evidence="11">
    <location>
        <begin position="1294"/>
        <end position="1528"/>
    </location>
</feature>
<feature type="transmembrane region" description="Helical" evidence="10">
    <location>
        <begin position="964"/>
        <end position="990"/>
    </location>
</feature>
<evidence type="ECO:0000256" key="2">
    <source>
        <dbReference type="ARBA" id="ARBA00022448"/>
    </source>
</evidence>
<evidence type="ECO:0000259" key="12">
    <source>
        <dbReference type="PROSITE" id="PS50929"/>
    </source>
</evidence>
<dbReference type="Pfam" id="PF00664">
    <property type="entry name" value="ABC_membrane"/>
    <property type="match status" value="2"/>
</dbReference>
<feature type="transmembrane region" description="Helical" evidence="10">
    <location>
        <begin position="125"/>
        <end position="146"/>
    </location>
</feature>
<evidence type="ECO:0000256" key="3">
    <source>
        <dbReference type="ARBA" id="ARBA00022692"/>
    </source>
</evidence>
<keyword evidence="2" id="KW-0813">Transport</keyword>
<evidence type="ECO:0000256" key="1">
    <source>
        <dbReference type="ARBA" id="ARBA00004128"/>
    </source>
</evidence>
<dbReference type="InterPro" id="IPR050173">
    <property type="entry name" value="ABC_transporter_C-like"/>
</dbReference>
<feature type="transmembrane region" description="Helical" evidence="10">
    <location>
        <begin position="1097"/>
        <end position="1127"/>
    </location>
</feature>
<feature type="transmembrane region" description="Helical" evidence="10">
    <location>
        <begin position="289"/>
        <end position="307"/>
    </location>
</feature>
<dbReference type="CDD" id="cd18603">
    <property type="entry name" value="ABC_6TM_MRP1_2_3_6_D2_like"/>
    <property type="match status" value="1"/>
</dbReference>
<dbReference type="InterPro" id="IPR003439">
    <property type="entry name" value="ABC_transporter-like_ATP-bd"/>
</dbReference>